<comment type="caution">
    <text evidence="1">The sequence shown here is derived from an EMBL/GenBank/DDBJ whole genome shotgun (WGS) entry which is preliminary data.</text>
</comment>
<name>A0A0F9E8A5_9ZZZZ</name>
<accession>A0A0F9E8A5</accession>
<protein>
    <submittedName>
        <fullName evidence="1">Uncharacterized protein</fullName>
    </submittedName>
</protein>
<evidence type="ECO:0000313" key="1">
    <source>
        <dbReference type="EMBL" id="KKL70194.1"/>
    </source>
</evidence>
<organism evidence="1">
    <name type="scientific">marine sediment metagenome</name>
    <dbReference type="NCBI Taxonomy" id="412755"/>
    <lineage>
        <taxon>unclassified sequences</taxon>
        <taxon>metagenomes</taxon>
        <taxon>ecological metagenomes</taxon>
    </lineage>
</organism>
<dbReference type="EMBL" id="LAZR01025971">
    <property type="protein sequence ID" value="KKL70194.1"/>
    <property type="molecule type" value="Genomic_DNA"/>
</dbReference>
<proteinExistence type="predicted"/>
<sequence>MPTGQLTTSVAIANSTFNAAITKTADSQEAYEVNLPIGTAEASYAQTTTIECVVTLTGGHGLASGVYDVYWTESGVKKIAVGCTGTLSTNDMTLNAADSQDNFPAADPGDIVICEQVIINTTIDGDQVQMYGVCPVFANAAETSDCSVDFQDTGDNQITTLRITANQSSVWWDGGGPANPMTGNPITHCQASNQSTAQAATLKILVLEDATP</sequence>
<gene>
    <name evidence="1" type="ORF">LCGC14_2107330</name>
</gene>
<reference evidence="1" key="1">
    <citation type="journal article" date="2015" name="Nature">
        <title>Complex archaea that bridge the gap between prokaryotes and eukaryotes.</title>
        <authorList>
            <person name="Spang A."/>
            <person name="Saw J.H."/>
            <person name="Jorgensen S.L."/>
            <person name="Zaremba-Niedzwiedzka K."/>
            <person name="Martijn J."/>
            <person name="Lind A.E."/>
            <person name="van Eijk R."/>
            <person name="Schleper C."/>
            <person name="Guy L."/>
            <person name="Ettema T.J."/>
        </authorList>
    </citation>
    <scope>NUCLEOTIDE SEQUENCE</scope>
</reference>
<dbReference type="AlphaFoldDB" id="A0A0F9E8A5"/>